<dbReference type="HOGENOM" id="CLU_009583_0_3_5"/>
<evidence type="ECO:0000313" key="3">
    <source>
        <dbReference type="EMBL" id="ABS64608.1"/>
    </source>
</evidence>
<reference evidence="3 4" key="1">
    <citation type="journal article" date="2011" name="Stand. Genomic Sci.">
        <title>Complete genome sequence of Parvibaculum lavamentivorans type strain (DS-1(T)).</title>
        <authorList>
            <person name="Schleheck D."/>
            <person name="Weiss M."/>
            <person name="Pitluck S."/>
            <person name="Bruce D."/>
            <person name="Land M.L."/>
            <person name="Han S."/>
            <person name="Saunders E."/>
            <person name="Tapia R."/>
            <person name="Detter C."/>
            <person name="Brettin T."/>
            <person name="Han J."/>
            <person name="Woyke T."/>
            <person name="Goodwin L."/>
            <person name="Pennacchio L."/>
            <person name="Nolan M."/>
            <person name="Cook A.M."/>
            <person name="Kjelleberg S."/>
            <person name="Thomas T."/>
        </authorList>
    </citation>
    <scope>NUCLEOTIDE SEQUENCE [LARGE SCALE GENOMIC DNA]</scope>
    <source>
        <strain evidence="4">DS-1 / DSM 13023 / NCIMB 13966</strain>
    </source>
</reference>
<dbReference type="Proteomes" id="UP000006377">
    <property type="component" value="Chromosome"/>
</dbReference>
<dbReference type="PANTHER" id="PTHR12526">
    <property type="entry name" value="GLYCOSYLTRANSFERASE"/>
    <property type="match status" value="1"/>
</dbReference>
<keyword evidence="3" id="KW-0808">Transferase</keyword>
<proteinExistence type="predicted"/>
<dbReference type="CAZy" id="GT4">
    <property type="family name" value="Glycosyltransferase Family 4"/>
</dbReference>
<dbReference type="AlphaFoldDB" id="A7HXH5"/>
<dbReference type="InterPro" id="IPR001296">
    <property type="entry name" value="Glyco_trans_1"/>
</dbReference>
<protein>
    <submittedName>
        <fullName evidence="3">Glycosyl transferase group 1</fullName>
    </submittedName>
</protein>
<evidence type="ECO:0000313" key="4">
    <source>
        <dbReference type="Proteomes" id="UP000006377"/>
    </source>
</evidence>
<dbReference type="KEGG" id="pla:Plav_3001"/>
<sequence length="406" mass="42894">MASPAHSENPHAVRKVLHVMRLPMGGLFRHVRDLVAGQQAAGIAAGVICAEPPADDGVSARRLAELAPKCGLGLHVIPMGRLPGVGDAVNIREVRALADWLKPDVLHGHGAKGGMLARLAPRDGARVVRVYTPHGGSLHYNALSPQGFVYHTAERLMRRRTDGLIFESEFSRAAYLAKIGRPGAPTAVIHNGLTEDEFLPVPHGDMAADFLFIGELRMLKGVSTLIEAASTFSRPVHIRIVGAGPDRARFEELAKTAGSAARFEFMGAMPAREAFRLGRIAVMPSWNESLPYVALETAAAGIPLIATRVGGMAEIFGPDATRLVPAQNASALAAAMMAALADPEAAAASAARLRARVMTHFSASQMVEGVNGFYDRLLEARKARLLAHTGRLAAAPVAPGLTGAGQ</sequence>
<dbReference type="STRING" id="402881.Plav_3001"/>
<feature type="domain" description="Glycosyltransferase subfamily 4-like N-terminal" evidence="2">
    <location>
        <begin position="25"/>
        <end position="192"/>
    </location>
</feature>
<name>A7HXH5_PARL1</name>
<evidence type="ECO:0000259" key="2">
    <source>
        <dbReference type="Pfam" id="PF13579"/>
    </source>
</evidence>
<dbReference type="GO" id="GO:0016757">
    <property type="term" value="F:glycosyltransferase activity"/>
    <property type="evidence" value="ECO:0007669"/>
    <property type="project" value="TreeGrafter"/>
</dbReference>
<feature type="domain" description="Glycosyl transferase family 1" evidence="1">
    <location>
        <begin position="206"/>
        <end position="348"/>
    </location>
</feature>
<dbReference type="RefSeq" id="WP_012111929.1">
    <property type="nucleotide sequence ID" value="NC_009719.1"/>
</dbReference>
<dbReference type="Pfam" id="PF00534">
    <property type="entry name" value="Glycos_transf_1"/>
    <property type="match status" value="1"/>
</dbReference>
<gene>
    <name evidence="3" type="ordered locus">Plav_3001</name>
</gene>
<accession>A7HXH5</accession>
<dbReference type="Pfam" id="PF13579">
    <property type="entry name" value="Glyco_trans_4_4"/>
    <property type="match status" value="1"/>
</dbReference>
<dbReference type="Gene3D" id="3.40.50.2000">
    <property type="entry name" value="Glycogen Phosphorylase B"/>
    <property type="match status" value="2"/>
</dbReference>
<dbReference type="PANTHER" id="PTHR12526:SF638">
    <property type="entry name" value="SPORE COAT PROTEIN SA"/>
    <property type="match status" value="1"/>
</dbReference>
<dbReference type="EMBL" id="CP000774">
    <property type="protein sequence ID" value="ABS64608.1"/>
    <property type="molecule type" value="Genomic_DNA"/>
</dbReference>
<dbReference type="SUPFAM" id="SSF53756">
    <property type="entry name" value="UDP-Glycosyltransferase/glycogen phosphorylase"/>
    <property type="match status" value="1"/>
</dbReference>
<dbReference type="OrthoDB" id="9806708at2"/>
<organism evidence="3 4">
    <name type="scientific">Parvibaculum lavamentivorans (strain DS-1 / DSM 13023 / NCIMB 13966)</name>
    <dbReference type="NCBI Taxonomy" id="402881"/>
    <lineage>
        <taxon>Bacteria</taxon>
        <taxon>Pseudomonadati</taxon>
        <taxon>Pseudomonadota</taxon>
        <taxon>Alphaproteobacteria</taxon>
        <taxon>Hyphomicrobiales</taxon>
        <taxon>Parvibaculaceae</taxon>
        <taxon>Parvibaculum</taxon>
    </lineage>
</organism>
<dbReference type="eggNOG" id="COG0438">
    <property type="taxonomic scope" value="Bacteria"/>
</dbReference>
<keyword evidence="4" id="KW-1185">Reference proteome</keyword>
<dbReference type="InterPro" id="IPR028098">
    <property type="entry name" value="Glyco_trans_4-like_N"/>
</dbReference>
<evidence type="ECO:0000259" key="1">
    <source>
        <dbReference type="Pfam" id="PF00534"/>
    </source>
</evidence>